<dbReference type="AlphaFoldDB" id="A0A9J6ZF23"/>
<evidence type="ECO:0000256" key="1">
    <source>
        <dbReference type="ARBA" id="ARBA00004651"/>
    </source>
</evidence>
<dbReference type="Proteomes" id="UP001056756">
    <property type="component" value="Chromosome"/>
</dbReference>
<dbReference type="SUPFAM" id="SSF161098">
    <property type="entry name" value="MetI-like"/>
    <property type="match status" value="1"/>
</dbReference>
<dbReference type="GO" id="GO:0005886">
    <property type="term" value="C:plasma membrane"/>
    <property type="evidence" value="ECO:0007669"/>
    <property type="project" value="UniProtKB-SubCell"/>
</dbReference>
<keyword evidence="2 7" id="KW-0813">Transport</keyword>
<accession>A0A9J6ZF23</accession>
<keyword evidence="5 7" id="KW-1133">Transmembrane helix</keyword>
<dbReference type="Pfam" id="PF00528">
    <property type="entry name" value="BPD_transp_1"/>
    <property type="match status" value="1"/>
</dbReference>
<feature type="transmembrane region" description="Helical" evidence="7">
    <location>
        <begin position="168"/>
        <end position="198"/>
    </location>
</feature>
<dbReference type="NCBIfam" id="NF008470">
    <property type="entry name" value="PRK11365.1"/>
    <property type="match status" value="1"/>
</dbReference>
<feature type="transmembrane region" description="Helical" evidence="7">
    <location>
        <begin position="128"/>
        <end position="147"/>
    </location>
</feature>
<evidence type="ECO:0000259" key="8">
    <source>
        <dbReference type="PROSITE" id="PS50928"/>
    </source>
</evidence>
<dbReference type="CDD" id="cd06261">
    <property type="entry name" value="TM_PBP2"/>
    <property type="match status" value="1"/>
</dbReference>
<feature type="domain" description="ABC transmembrane type-1" evidence="8">
    <location>
        <begin position="62"/>
        <end position="242"/>
    </location>
</feature>
<keyword evidence="6 7" id="KW-0472">Membrane</keyword>
<evidence type="ECO:0000256" key="3">
    <source>
        <dbReference type="ARBA" id="ARBA00022475"/>
    </source>
</evidence>
<dbReference type="EMBL" id="CP097899">
    <property type="protein sequence ID" value="URN94693.1"/>
    <property type="molecule type" value="Genomic_DNA"/>
</dbReference>
<feature type="transmembrane region" description="Helical" evidence="7">
    <location>
        <begin position="67"/>
        <end position="86"/>
    </location>
</feature>
<dbReference type="PANTHER" id="PTHR30151:SF38">
    <property type="entry name" value="ALIPHATIC SULFONATES TRANSPORT PERMEASE PROTEIN SSUC-RELATED"/>
    <property type="match status" value="1"/>
</dbReference>
<evidence type="ECO:0000313" key="9">
    <source>
        <dbReference type="EMBL" id="URN94693.1"/>
    </source>
</evidence>
<name>A0A9J6ZF23_9BACL</name>
<dbReference type="InterPro" id="IPR035906">
    <property type="entry name" value="MetI-like_sf"/>
</dbReference>
<keyword evidence="4 7" id="KW-0812">Transmembrane</keyword>
<organism evidence="9 10">
    <name type="scientific">Candidatus Pristimantibacillus lignocellulolyticus</name>
    <dbReference type="NCBI Taxonomy" id="2994561"/>
    <lineage>
        <taxon>Bacteria</taxon>
        <taxon>Bacillati</taxon>
        <taxon>Bacillota</taxon>
        <taxon>Bacilli</taxon>
        <taxon>Bacillales</taxon>
        <taxon>Paenibacillaceae</taxon>
        <taxon>Candidatus Pristimantibacillus</taxon>
    </lineage>
</organism>
<comment type="similarity">
    <text evidence="7">Belongs to the binding-protein-dependent transport system permease family.</text>
</comment>
<dbReference type="KEGG" id="plig:NAG76_00080"/>
<dbReference type="Gene3D" id="1.10.3720.10">
    <property type="entry name" value="MetI-like"/>
    <property type="match status" value="1"/>
</dbReference>
<feature type="transmembrane region" description="Helical" evidence="7">
    <location>
        <begin position="12"/>
        <end position="33"/>
    </location>
</feature>
<evidence type="ECO:0000313" key="10">
    <source>
        <dbReference type="Proteomes" id="UP001056756"/>
    </source>
</evidence>
<evidence type="ECO:0000256" key="6">
    <source>
        <dbReference type="ARBA" id="ARBA00023136"/>
    </source>
</evidence>
<gene>
    <name evidence="9" type="primary">ssuC</name>
    <name evidence="9" type="ORF">NAG76_00080</name>
</gene>
<evidence type="ECO:0000256" key="2">
    <source>
        <dbReference type="ARBA" id="ARBA00022448"/>
    </source>
</evidence>
<evidence type="ECO:0000256" key="4">
    <source>
        <dbReference type="ARBA" id="ARBA00022692"/>
    </source>
</evidence>
<feature type="transmembrane region" description="Helical" evidence="7">
    <location>
        <begin position="106"/>
        <end position="122"/>
    </location>
</feature>
<dbReference type="PANTHER" id="PTHR30151">
    <property type="entry name" value="ALKANE SULFONATE ABC TRANSPORTER-RELATED, MEMBRANE SUBUNIT"/>
    <property type="match status" value="1"/>
</dbReference>
<feature type="transmembrane region" description="Helical" evidence="7">
    <location>
        <begin position="218"/>
        <end position="238"/>
    </location>
</feature>
<proteinExistence type="inferred from homology"/>
<evidence type="ECO:0000256" key="7">
    <source>
        <dbReference type="RuleBase" id="RU363032"/>
    </source>
</evidence>
<sequence length="260" mass="28618">MKWFRKLIDSSIAPAIIPILIVMVWQLLGQLGLISTRILPTPLAVAQAAVKLTISGELFGYVWSSTIRAFIGFAIGGAIGFFLGVLNGLSQTSNRLLDSSIQMIRNVPHLALIPLVIIWFGIGETAKISLVVLGVFFPIYMNTLHGIRSIDPGLIEMAKVYRLQGKELYRHVIFPGAVSSILVGVRYALGFMWLTLIVSETISSNSGIGYMAMNAREFMRLDIVVLAIIIYAILGKLSDSIAKALEKKLLQWHPSYSKQS</sequence>
<dbReference type="GO" id="GO:0042918">
    <property type="term" value="P:alkanesulfonate transmembrane transport"/>
    <property type="evidence" value="ECO:0007669"/>
    <property type="project" value="UniProtKB-ARBA"/>
</dbReference>
<keyword evidence="3" id="KW-1003">Cell membrane</keyword>
<dbReference type="InterPro" id="IPR000515">
    <property type="entry name" value="MetI-like"/>
</dbReference>
<reference evidence="9" key="1">
    <citation type="submission" date="2022-05" db="EMBL/GenBank/DDBJ databases">
        <title>Novel bacterial taxa in a minimal lignocellulolytic consortium and its capacity to transform plastics disclosed by genome-resolved metagenomics.</title>
        <authorList>
            <person name="Rodriguez C.A.D."/>
            <person name="Diaz-Garcia L."/>
            <person name="Herrera K."/>
            <person name="Tarazona N.A."/>
            <person name="Sproer C."/>
            <person name="Overmann J."/>
            <person name="Jimenez D.J."/>
        </authorList>
    </citation>
    <scope>NUCLEOTIDE SEQUENCE</scope>
    <source>
        <strain evidence="9">MAG5</strain>
    </source>
</reference>
<dbReference type="FunFam" id="1.10.3720.10:FF:000003">
    <property type="entry name" value="Aliphatic sulfonate ABC transporter permease"/>
    <property type="match status" value="1"/>
</dbReference>
<dbReference type="PROSITE" id="PS50928">
    <property type="entry name" value="ABC_TM1"/>
    <property type="match status" value="1"/>
</dbReference>
<comment type="subcellular location">
    <subcellularLocation>
        <location evidence="1 7">Cell membrane</location>
        <topology evidence="1 7">Multi-pass membrane protein</topology>
    </subcellularLocation>
</comment>
<protein>
    <submittedName>
        <fullName evidence="9">Aliphatic sulfonate ABC transporter permease SsuC</fullName>
    </submittedName>
</protein>
<evidence type="ECO:0000256" key="5">
    <source>
        <dbReference type="ARBA" id="ARBA00022989"/>
    </source>
</evidence>